<feature type="compositionally biased region" description="Low complexity" evidence="1">
    <location>
        <begin position="140"/>
        <end position="150"/>
    </location>
</feature>
<proteinExistence type="predicted"/>
<dbReference type="Proteomes" id="UP001328107">
    <property type="component" value="Unassembled WGS sequence"/>
</dbReference>
<feature type="region of interest" description="Disordered" evidence="1">
    <location>
        <begin position="129"/>
        <end position="207"/>
    </location>
</feature>
<reference evidence="4" key="1">
    <citation type="submission" date="2022-10" db="EMBL/GenBank/DDBJ databases">
        <title>Genome assembly of Pristionchus species.</title>
        <authorList>
            <person name="Yoshida K."/>
            <person name="Sommer R.J."/>
        </authorList>
    </citation>
    <scope>NUCLEOTIDE SEQUENCE [LARGE SCALE GENOMIC DNA]</scope>
    <source>
        <strain evidence="4">RS5460</strain>
    </source>
</reference>
<feature type="non-terminal residue" evidence="3">
    <location>
        <position position="1"/>
    </location>
</feature>
<dbReference type="AlphaFoldDB" id="A0AAN5C1W7"/>
<accession>A0AAN5C1W7</accession>
<feature type="compositionally biased region" description="Low complexity" evidence="1">
    <location>
        <begin position="161"/>
        <end position="178"/>
    </location>
</feature>
<name>A0AAN5C1W7_9BILA</name>
<protein>
    <submittedName>
        <fullName evidence="3">Uncharacterized protein</fullName>
    </submittedName>
</protein>
<evidence type="ECO:0000256" key="2">
    <source>
        <dbReference type="SAM" id="Phobius"/>
    </source>
</evidence>
<organism evidence="3 4">
    <name type="scientific">Pristionchus mayeri</name>
    <dbReference type="NCBI Taxonomy" id="1317129"/>
    <lineage>
        <taxon>Eukaryota</taxon>
        <taxon>Metazoa</taxon>
        <taxon>Ecdysozoa</taxon>
        <taxon>Nematoda</taxon>
        <taxon>Chromadorea</taxon>
        <taxon>Rhabditida</taxon>
        <taxon>Rhabditina</taxon>
        <taxon>Diplogasteromorpha</taxon>
        <taxon>Diplogasteroidea</taxon>
        <taxon>Neodiplogasteridae</taxon>
        <taxon>Pristionchus</taxon>
    </lineage>
</organism>
<keyword evidence="2" id="KW-1133">Transmembrane helix</keyword>
<keyword evidence="2" id="KW-0472">Membrane</keyword>
<keyword evidence="2" id="KW-0812">Transmembrane</keyword>
<comment type="caution">
    <text evidence="3">The sequence shown here is derived from an EMBL/GenBank/DDBJ whole genome shotgun (WGS) entry which is preliminary data.</text>
</comment>
<dbReference type="EMBL" id="BTRK01000001">
    <property type="protein sequence ID" value="GMR33828.1"/>
    <property type="molecule type" value="Genomic_DNA"/>
</dbReference>
<evidence type="ECO:0000313" key="4">
    <source>
        <dbReference type="Proteomes" id="UP001328107"/>
    </source>
</evidence>
<gene>
    <name evidence="3" type="ORF">PMAYCL1PPCAC_04023</name>
</gene>
<feature type="transmembrane region" description="Helical" evidence="2">
    <location>
        <begin position="271"/>
        <end position="296"/>
    </location>
</feature>
<evidence type="ECO:0000313" key="3">
    <source>
        <dbReference type="EMBL" id="GMR33828.1"/>
    </source>
</evidence>
<evidence type="ECO:0000256" key="1">
    <source>
        <dbReference type="SAM" id="MobiDB-lite"/>
    </source>
</evidence>
<sequence>ERIELKIIVLESCSRMEMYLASGSDKLTRLTFLLDSNGLYRVDGDSPLSFPSTPSTPLTDEWDLKDAVVLNVTIDVVDEFEFLIFTDKPQQMYRPRSTQDPKISLFIPQFPSCCVVQFNMDLLSQIRQKPKLKPKPMIPTSSSTTTSTTTPKPRTQEKVMPSLLPPSISTTPTSATTPKPKRRKIKKPTLPSIPPKGTPSPSMREGSKVKLIPASIQWKTTPKPSIIEEPVAARNLTKGTKTRRRKVNKVKNKSKMASWTIGVNEEWVSTFVVLAVIFCSLMLLFTAFAVPIFICLQTPPKKARNPYALKW</sequence>
<keyword evidence="4" id="KW-1185">Reference proteome</keyword>